<protein>
    <submittedName>
        <fullName evidence="10">Type I secretion outer membrane protein, TolC</fullName>
    </submittedName>
</protein>
<evidence type="ECO:0000256" key="7">
    <source>
        <dbReference type="ARBA" id="ARBA00023237"/>
    </source>
</evidence>
<feature type="signal peptide" evidence="9">
    <location>
        <begin position="1"/>
        <end position="25"/>
    </location>
</feature>
<evidence type="ECO:0000313" key="11">
    <source>
        <dbReference type="Proteomes" id="UP000031338"/>
    </source>
</evidence>
<evidence type="ECO:0000256" key="4">
    <source>
        <dbReference type="ARBA" id="ARBA00022452"/>
    </source>
</evidence>
<feature type="chain" id="PRO_5002128313" evidence="9">
    <location>
        <begin position="26"/>
        <end position="484"/>
    </location>
</feature>
<reference evidence="10 11" key="1">
    <citation type="submission" date="2014-10" db="EMBL/GenBank/DDBJ databases">
        <title>Draft genome sequence of Novosphingobium subterraneum DSM 12447.</title>
        <authorList>
            <person name="Gan H.M."/>
            <person name="Gan H.Y."/>
            <person name="Savka M.A."/>
        </authorList>
    </citation>
    <scope>NUCLEOTIDE SEQUENCE [LARGE SCALE GENOMIC DNA]</scope>
    <source>
        <strain evidence="10 11">DSM 12447</strain>
    </source>
</reference>
<dbReference type="STRING" id="48936.NJ75_01543"/>
<evidence type="ECO:0000256" key="2">
    <source>
        <dbReference type="ARBA" id="ARBA00007613"/>
    </source>
</evidence>
<dbReference type="Proteomes" id="UP000031338">
    <property type="component" value="Unassembled WGS sequence"/>
</dbReference>
<dbReference type="GO" id="GO:0015562">
    <property type="term" value="F:efflux transmembrane transporter activity"/>
    <property type="evidence" value="ECO:0007669"/>
    <property type="project" value="InterPro"/>
</dbReference>
<keyword evidence="4" id="KW-1134">Transmembrane beta strand</keyword>
<dbReference type="Pfam" id="PF02321">
    <property type="entry name" value="OEP"/>
    <property type="match status" value="2"/>
</dbReference>
<evidence type="ECO:0000256" key="3">
    <source>
        <dbReference type="ARBA" id="ARBA00022448"/>
    </source>
</evidence>
<evidence type="ECO:0000256" key="9">
    <source>
        <dbReference type="SAM" id="SignalP"/>
    </source>
</evidence>
<dbReference type="Gene3D" id="1.20.1600.10">
    <property type="entry name" value="Outer membrane efflux proteins (OEP)"/>
    <property type="match status" value="1"/>
</dbReference>
<keyword evidence="6" id="KW-0472">Membrane</keyword>
<keyword evidence="9" id="KW-0732">Signal</keyword>
<dbReference type="GO" id="GO:1990281">
    <property type="term" value="C:efflux pump complex"/>
    <property type="evidence" value="ECO:0007669"/>
    <property type="project" value="TreeGrafter"/>
</dbReference>
<dbReference type="GO" id="GO:0015288">
    <property type="term" value="F:porin activity"/>
    <property type="evidence" value="ECO:0007669"/>
    <property type="project" value="TreeGrafter"/>
</dbReference>
<name>A0A0B9AEI0_9SPHN</name>
<comment type="caution">
    <text evidence="10">The sequence shown here is derived from an EMBL/GenBank/DDBJ whole genome shotgun (WGS) entry which is preliminary data.</text>
</comment>
<dbReference type="InterPro" id="IPR010130">
    <property type="entry name" value="T1SS_OMP_TolC"/>
</dbReference>
<feature type="region of interest" description="Disordered" evidence="8">
    <location>
        <begin position="461"/>
        <end position="484"/>
    </location>
</feature>
<dbReference type="EMBL" id="JRVC01000006">
    <property type="protein sequence ID" value="KHS47747.1"/>
    <property type="molecule type" value="Genomic_DNA"/>
</dbReference>
<dbReference type="InterPro" id="IPR003423">
    <property type="entry name" value="OMP_efflux"/>
</dbReference>
<sequence length="484" mass="51246">MATGKALRLILAASAASLAVSPALADDLREALTSAYNTNPTLQAARATQRATDEGVPLARARGLPSLQGQASYTKVLRANPNSFLITDWSNSVDLSLGVPVYSGGSVKNSIRAAKTRVEAGQEDLRGTESGVFSQVVAAYMDVIRDSAIVGLNKSNVEVLEVNLKATSDRFEIGDVTRTDVAQSNSRLALARGDLRTAQANLIASRERYIQVVGKAPTDLQPPPPLPGLPANPDDAVDFALENNPDLMAARERSKAAAFDVKVADAAKLPTVSLSTNGSRQAFKGTFQGSSQTLQQANTTAQAGVSVSIPLYQGGGPAAQTRQAQARETATLEQEIGVEREVIATVRSAYASWLAANEIIAMNQTAVDAAALSLEGVRAENTVGNRTILNILDAEQELLRAQVQLVAARRNAYVAGFNLLSAMGKADANDLGLDGGALYDPQINYDRVKGRFWDWDRDPKPAAVSTRTVDTPAQDATIPQTPLP</sequence>
<dbReference type="SUPFAM" id="SSF56954">
    <property type="entry name" value="Outer membrane efflux proteins (OEP)"/>
    <property type="match status" value="1"/>
</dbReference>
<accession>A0A0B9AEI0</accession>
<dbReference type="PATRIC" id="fig|48936.3.peg.1547"/>
<comment type="subcellular location">
    <subcellularLocation>
        <location evidence="1">Cell outer membrane</location>
    </subcellularLocation>
</comment>
<keyword evidence="3" id="KW-0813">Transport</keyword>
<dbReference type="PANTHER" id="PTHR30026">
    <property type="entry name" value="OUTER MEMBRANE PROTEIN TOLC"/>
    <property type="match status" value="1"/>
</dbReference>
<evidence type="ECO:0000256" key="5">
    <source>
        <dbReference type="ARBA" id="ARBA00022692"/>
    </source>
</evidence>
<dbReference type="InterPro" id="IPR051906">
    <property type="entry name" value="TolC-like"/>
</dbReference>
<proteinExistence type="inferred from homology"/>
<keyword evidence="7" id="KW-0998">Cell outer membrane</keyword>
<keyword evidence="5" id="KW-0812">Transmembrane</keyword>
<evidence type="ECO:0000313" key="10">
    <source>
        <dbReference type="EMBL" id="KHS47747.1"/>
    </source>
</evidence>
<dbReference type="NCBIfam" id="TIGR01844">
    <property type="entry name" value="type_I_sec_TolC"/>
    <property type="match status" value="1"/>
</dbReference>
<organism evidence="10 11">
    <name type="scientific">Novosphingobium subterraneum</name>
    <dbReference type="NCBI Taxonomy" id="48936"/>
    <lineage>
        <taxon>Bacteria</taxon>
        <taxon>Pseudomonadati</taxon>
        <taxon>Pseudomonadota</taxon>
        <taxon>Alphaproteobacteria</taxon>
        <taxon>Sphingomonadales</taxon>
        <taxon>Sphingomonadaceae</taxon>
        <taxon>Novosphingobium</taxon>
    </lineage>
</organism>
<dbReference type="GO" id="GO:0009279">
    <property type="term" value="C:cell outer membrane"/>
    <property type="evidence" value="ECO:0007669"/>
    <property type="project" value="UniProtKB-SubCell"/>
</dbReference>
<evidence type="ECO:0000256" key="1">
    <source>
        <dbReference type="ARBA" id="ARBA00004442"/>
    </source>
</evidence>
<comment type="similarity">
    <text evidence="2">Belongs to the outer membrane factor (OMF) (TC 1.B.17) family.</text>
</comment>
<gene>
    <name evidence="10" type="ORF">NJ75_01543</name>
</gene>
<dbReference type="PANTHER" id="PTHR30026:SF22">
    <property type="entry name" value="OUTER MEMBRANE EFFLUX PROTEIN"/>
    <property type="match status" value="1"/>
</dbReference>
<evidence type="ECO:0000256" key="8">
    <source>
        <dbReference type="SAM" id="MobiDB-lite"/>
    </source>
</evidence>
<evidence type="ECO:0000256" key="6">
    <source>
        <dbReference type="ARBA" id="ARBA00023136"/>
    </source>
</evidence>
<dbReference type="AlphaFoldDB" id="A0A0B9AEI0"/>
<dbReference type="RefSeq" id="WP_039333336.1">
    <property type="nucleotide sequence ID" value="NZ_JRVC01000006.1"/>
</dbReference>
<keyword evidence="11" id="KW-1185">Reference proteome</keyword>